<feature type="region of interest" description="Disordered" evidence="1">
    <location>
        <begin position="334"/>
        <end position="403"/>
    </location>
</feature>
<dbReference type="Pfam" id="PF14257">
    <property type="entry name" value="DUF4349"/>
    <property type="match status" value="1"/>
</dbReference>
<dbReference type="InterPro" id="IPR025645">
    <property type="entry name" value="DUF4349"/>
</dbReference>
<feature type="compositionally biased region" description="Gly residues" evidence="1">
    <location>
        <begin position="44"/>
        <end position="61"/>
    </location>
</feature>
<accession>A0A919U6S3</accession>
<dbReference type="EMBL" id="BONO01000013">
    <property type="protein sequence ID" value="GIG36550.1"/>
    <property type="molecule type" value="Genomic_DNA"/>
</dbReference>
<feature type="region of interest" description="Disordered" evidence="1">
    <location>
        <begin position="24"/>
        <end position="104"/>
    </location>
</feature>
<feature type="compositionally biased region" description="Low complexity" evidence="1">
    <location>
        <begin position="26"/>
        <end position="43"/>
    </location>
</feature>
<evidence type="ECO:0000259" key="4">
    <source>
        <dbReference type="Pfam" id="PF14257"/>
    </source>
</evidence>
<keyword evidence="2" id="KW-1133">Transmembrane helix</keyword>
<sequence length="403" mass="38714">MTRALGGLALALALLAGCSAGGGATGADQAQGGADQGQSLEEGSGPGGGSGAGDGGSGEAGDAGMAGDLTASGGEVAQDAPAAGDAAGDVASGTGGATADAGGRQVITTGEVGLVHEDPRAAADAVVAEVEGAGGRVDARQETAARGDVGTEATADLTVRVPAPAMTGLLEALDEIGEVDHVDLASDDVTAAAQDLDARIRAMTLSVARMEDLLARATTREEILSAEDTLTERQAALESLQSERGRMAEQVALSTLRVSIWTPPAAEEPAPEEPAAVEDDSPAGFLGGLAAGWSALVTVLGGVVTVLGVLLPWLVLAAAVAWAALRVRRALRRRAADREPAGGGPGGPGGAGGGGGQGDHGPGGPGGDGPGSGGPGGGPAVVPPPGAPGPAERQPVGAGFPRP</sequence>
<keyword evidence="2" id="KW-0812">Transmembrane</keyword>
<dbReference type="AlphaFoldDB" id="A0A919U6S3"/>
<feature type="compositionally biased region" description="Low complexity" evidence="1">
    <location>
        <begin position="77"/>
        <end position="103"/>
    </location>
</feature>
<feature type="signal peptide" evidence="3">
    <location>
        <begin position="1"/>
        <end position="20"/>
    </location>
</feature>
<evidence type="ECO:0000256" key="2">
    <source>
        <dbReference type="SAM" id="Phobius"/>
    </source>
</evidence>
<keyword evidence="2" id="KW-0472">Membrane</keyword>
<dbReference type="PROSITE" id="PS51257">
    <property type="entry name" value="PROKAR_LIPOPROTEIN"/>
    <property type="match status" value="1"/>
</dbReference>
<organism evidence="5 6">
    <name type="scientific">Cellulomonas pakistanensis</name>
    <dbReference type="NCBI Taxonomy" id="992287"/>
    <lineage>
        <taxon>Bacteria</taxon>
        <taxon>Bacillati</taxon>
        <taxon>Actinomycetota</taxon>
        <taxon>Actinomycetes</taxon>
        <taxon>Micrococcales</taxon>
        <taxon>Cellulomonadaceae</taxon>
        <taxon>Cellulomonas</taxon>
    </lineage>
</organism>
<evidence type="ECO:0000256" key="1">
    <source>
        <dbReference type="SAM" id="MobiDB-lite"/>
    </source>
</evidence>
<feature type="chain" id="PRO_5039410073" description="DUF4349 domain-containing protein" evidence="3">
    <location>
        <begin position="21"/>
        <end position="403"/>
    </location>
</feature>
<evidence type="ECO:0000313" key="5">
    <source>
        <dbReference type="EMBL" id="GIG36550.1"/>
    </source>
</evidence>
<evidence type="ECO:0000313" key="6">
    <source>
        <dbReference type="Proteomes" id="UP000642125"/>
    </source>
</evidence>
<name>A0A919U6S3_9CELL</name>
<keyword evidence="6" id="KW-1185">Reference proteome</keyword>
<keyword evidence="3" id="KW-0732">Signal</keyword>
<feature type="compositionally biased region" description="Gly residues" evidence="1">
    <location>
        <begin position="341"/>
        <end position="379"/>
    </location>
</feature>
<reference evidence="5" key="1">
    <citation type="submission" date="2021-01" db="EMBL/GenBank/DDBJ databases">
        <title>Whole genome shotgun sequence of Cellulomonas pakistanensis NBRC 110800.</title>
        <authorList>
            <person name="Komaki H."/>
            <person name="Tamura T."/>
        </authorList>
    </citation>
    <scope>NUCLEOTIDE SEQUENCE</scope>
    <source>
        <strain evidence="5">NBRC 110800</strain>
    </source>
</reference>
<proteinExistence type="predicted"/>
<protein>
    <recommendedName>
        <fullName evidence="4">DUF4349 domain-containing protein</fullName>
    </recommendedName>
</protein>
<dbReference type="Proteomes" id="UP000642125">
    <property type="component" value="Unassembled WGS sequence"/>
</dbReference>
<feature type="transmembrane region" description="Helical" evidence="2">
    <location>
        <begin position="292"/>
        <end position="325"/>
    </location>
</feature>
<feature type="domain" description="DUF4349" evidence="4">
    <location>
        <begin position="104"/>
        <end position="325"/>
    </location>
</feature>
<comment type="caution">
    <text evidence="5">The sequence shown here is derived from an EMBL/GenBank/DDBJ whole genome shotgun (WGS) entry which is preliminary data.</text>
</comment>
<evidence type="ECO:0000256" key="3">
    <source>
        <dbReference type="SAM" id="SignalP"/>
    </source>
</evidence>
<gene>
    <name evidence="5" type="ORF">Cpa01nite_19310</name>
</gene>